<evidence type="ECO:0000256" key="1">
    <source>
        <dbReference type="ARBA" id="ARBA00010883"/>
    </source>
</evidence>
<dbReference type="PROSITE" id="PS50195">
    <property type="entry name" value="PX"/>
    <property type="match status" value="2"/>
</dbReference>
<dbReference type="InterPro" id="IPR003114">
    <property type="entry name" value="Phox_assoc"/>
</dbReference>
<dbReference type="InterPro" id="IPR036871">
    <property type="entry name" value="PX_dom_sf"/>
</dbReference>
<feature type="domain" description="PXA" evidence="5">
    <location>
        <begin position="351"/>
        <end position="524"/>
    </location>
</feature>
<dbReference type="PROSITE" id="PS51850">
    <property type="entry name" value="KARI_N"/>
    <property type="match status" value="1"/>
</dbReference>
<feature type="domain" description="KARI N-terminal Rossmann" evidence="6">
    <location>
        <begin position="3"/>
        <end position="184"/>
    </location>
</feature>
<protein>
    <recommendedName>
        <fullName evidence="3">Acetohydroxy-acid reductoisomerase</fullName>
    </recommendedName>
    <alternativeName>
        <fullName evidence="2">Alpha-keto-beta-hydroxylacyl reductoisomerase</fullName>
    </alternativeName>
</protein>
<evidence type="ECO:0000313" key="7">
    <source>
        <dbReference type="EMBL" id="CAF0954367.1"/>
    </source>
</evidence>
<accession>A0A814DH77</accession>
<dbReference type="SUPFAM" id="SSF51735">
    <property type="entry name" value="NAD(P)-binding Rossmann-fold domains"/>
    <property type="match status" value="1"/>
</dbReference>
<dbReference type="Pfam" id="PF08628">
    <property type="entry name" value="Nexin_C"/>
    <property type="match status" value="2"/>
</dbReference>
<evidence type="ECO:0000256" key="2">
    <source>
        <dbReference type="ARBA" id="ARBA00030209"/>
    </source>
</evidence>
<dbReference type="InterPro" id="IPR036291">
    <property type="entry name" value="NAD(P)-bd_dom_sf"/>
</dbReference>
<dbReference type="Gene3D" id="3.40.50.720">
    <property type="entry name" value="NAD(P)-binding Rossmann-like Domain"/>
    <property type="match status" value="1"/>
</dbReference>
<dbReference type="Proteomes" id="UP000663860">
    <property type="component" value="Unassembled WGS sequence"/>
</dbReference>
<dbReference type="InterPro" id="IPR000506">
    <property type="entry name" value="KARI_C"/>
</dbReference>
<dbReference type="InterPro" id="IPR008927">
    <property type="entry name" value="6-PGluconate_DH-like_C_sf"/>
</dbReference>
<proteinExistence type="inferred from homology"/>
<dbReference type="PANTHER" id="PTHR22775:SF44">
    <property type="entry name" value="SORTING NEXIN-14"/>
    <property type="match status" value="1"/>
</dbReference>
<feature type="domain" description="PX" evidence="4">
    <location>
        <begin position="1372"/>
        <end position="1501"/>
    </location>
</feature>
<dbReference type="SUPFAM" id="SSF64268">
    <property type="entry name" value="PX domain"/>
    <property type="match status" value="2"/>
</dbReference>
<dbReference type="EMBL" id="CAJNOE010000130">
    <property type="protein sequence ID" value="CAF0954367.1"/>
    <property type="molecule type" value="Genomic_DNA"/>
</dbReference>
<dbReference type="Gene3D" id="3.30.1520.10">
    <property type="entry name" value="Phox-like domain"/>
    <property type="match status" value="2"/>
</dbReference>
<feature type="domain" description="PX" evidence="4">
    <location>
        <begin position="780"/>
        <end position="909"/>
    </location>
</feature>
<evidence type="ECO:0000259" key="4">
    <source>
        <dbReference type="PROSITE" id="PS50195"/>
    </source>
</evidence>
<dbReference type="InterPro" id="IPR013937">
    <property type="entry name" value="Sorting_nexin_C"/>
</dbReference>
<evidence type="ECO:0000259" key="5">
    <source>
        <dbReference type="PROSITE" id="PS51207"/>
    </source>
</evidence>
<dbReference type="Pfam" id="PF02194">
    <property type="entry name" value="PXA"/>
    <property type="match status" value="1"/>
</dbReference>
<dbReference type="SMART" id="SM00312">
    <property type="entry name" value="PX"/>
    <property type="match status" value="2"/>
</dbReference>
<dbReference type="Pfam" id="PF00787">
    <property type="entry name" value="PX"/>
    <property type="match status" value="2"/>
</dbReference>
<dbReference type="PANTHER" id="PTHR22775">
    <property type="entry name" value="SORTING NEXIN"/>
    <property type="match status" value="1"/>
</dbReference>
<name>A0A814DH77_9BILA</name>
<dbReference type="Pfam" id="PF01450">
    <property type="entry name" value="KARI_C"/>
    <property type="match status" value="1"/>
</dbReference>
<sequence>MPVKIYHDDDADVNIVRSKTVAFIGYGNQGRAQALNLRDSEVNNIIIGNIDDDYAKQAQEDGFTPVSIEEAVRQGDILMLLIPDEDQQTVWNEKIRNNIKPNTTLVVASGYNVAFNLLDLPDDMDVVMVAPRMIGAGVRDRYVQNIPYPCFVSVEKDVSGTALATCLSIACAIGATRGNGAVSSSCREEAGIDLFAEQALWPEIMAIFREGYNVLHEAGFSDEAILFDMYLSKEPAEIFERAADEGFVKQLKYHSRTSQYGQLSTMNRHDGKDIREKFRRVLNDNILSGNFAKKWSNTKWAAEELTKEWKEVENAPIVQADQRDLKEENHRKQSANCNYIQKNPWIHLMMSKRLDAAIDEFCCLCLRDYIYPWLSTITHDDSFVYEVKYLFRYLLASIIRHLHKVDINAFITERFLPLILQTYDRYIHTREKMSANNSIDFLRTMYKDDLHIAMYNREVELKYLKNLVSNLMPIITPEFISKCQGTRHLLREIFVSQILLDSIDALCQPNIMNRLFHLYFTTAIERRQLNNITDSDEQSKSYVEILSHFCAMNGILHKKQLTLELTDVMYEKELTNQLSRVLDHHGSLGLLSIYITLSDLLNDIPLASDILVRKKLYQRLKHIDERYLNPIHSNTYVIISNFYDKEDTLIDDVKNLINYDLAESINDDINKKNFNVQQAFTLLSRFHCKVYELIEEKYQREFLASDEHFLYICGPRMDSRDYRSMDKKNAIENANKRNISKHYTTTSYQEMEEKDDSHLKCPEDSASICSNSSLDERDLSTWRVHIDHAEELRENIHSNLKYCVLILEVQRCELNNDNPLINNEEKPHWIVARRYQDFYLLEQKLTEFHGIFYDARLPARRSATTARSLDFLESIKTDFEHFLQHLLSKPTLRNSELLYNFLTQPDDFALPTGEIILTKVLKVVPRRLRFEKGQSLEPFLISLLNYIEPAKAKATQPSPIFNDIIKEKLENSIYGNNADITDPFFEPMTEESVNSHYEEFDSTYDHLIFIVKKVFSASTFLIHLLNLLRVPLKNTVDTFFSYFIENRIDEILSNEENIIAIIHALQDTIFADDAKDKGPSDMVNFEDVIGTAEEFVPGMIKRILGESNVQNGLQILLQHFQDPLLNKQVTSLKFLAYFISLICRLVILYDSRRNSSTNFGQRSRIYESQATYMTHDILNLEVYLIYDSIYRRYDIALQVSIVEKKAADTHETEFGEKSFSIFVTRQSTGVIFNFYDKEDTLIDDVKNLINYDLAESINDDINKKIFNVQQAFTLLSRFHCKVYELIEEKYQREFLASDEHFLYICGPRMDSRDYRSMDKKNAIENANKRNISKHYTTTSYQEMEEKDDSHLKCPEDSASICSNSSLDERDLSTWRVHIDHAEELRENIHSNLKYCVLILEVQRCELNNDNPLINNEEKPHWIVARRYQDFYLLEQKLTEFHGIFYDARLPARRSATTARNLDFLESIKADFEHFLQHLLSKPTLRNSELLYNFLTQPDDFALPTGEIILTKVFKVVPRRLRFEKGQSLEPFLISLLNYIEPAKAKATQPSPVFNDIIKEKLENSIYGNNADITDPFFEPMTEESVNSHYEEFDSTYDHLIFIVKKVFSASTFLIHLLNLLRVPLKNTVDTFFSYFIENRIDEILSNEENIIAVIHALQDTIFADDAKDKGPSDMVNFEDVIGTAEEFVPGMIKRILGESNVQNGLQILLQHFQDPLLNKQLFYMILDEILLQLFPELQVHSDISRHNTMTTI</sequence>
<dbReference type="GO" id="GO:0004455">
    <property type="term" value="F:ketol-acid reductoisomerase activity"/>
    <property type="evidence" value="ECO:0007669"/>
    <property type="project" value="InterPro"/>
</dbReference>
<comment type="caution">
    <text evidence="7">The sequence shown here is derived from an EMBL/GenBank/DDBJ whole genome shotgun (WGS) entry which is preliminary data.</text>
</comment>
<comment type="similarity">
    <text evidence="1">Belongs to the sorting nexin family.</text>
</comment>
<dbReference type="SUPFAM" id="SSF48179">
    <property type="entry name" value="6-phosphogluconate dehydrogenase C-terminal domain-like"/>
    <property type="match status" value="1"/>
</dbReference>
<dbReference type="InterPro" id="IPR001683">
    <property type="entry name" value="PX_dom"/>
</dbReference>
<dbReference type="InterPro" id="IPR013116">
    <property type="entry name" value="KARI_N"/>
</dbReference>
<dbReference type="Pfam" id="PF07991">
    <property type="entry name" value="KARI_N"/>
    <property type="match status" value="1"/>
</dbReference>
<reference evidence="7" key="1">
    <citation type="submission" date="2021-02" db="EMBL/GenBank/DDBJ databases">
        <authorList>
            <person name="Nowell W R."/>
        </authorList>
    </citation>
    <scope>NUCLEOTIDE SEQUENCE</scope>
</reference>
<dbReference type="GO" id="GO:0035091">
    <property type="term" value="F:phosphatidylinositol binding"/>
    <property type="evidence" value="ECO:0007669"/>
    <property type="project" value="InterPro"/>
</dbReference>
<dbReference type="SMART" id="SM00313">
    <property type="entry name" value="PXA"/>
    <property type="match status" value="1"/>
</dbReference>
<dbReference type="Gene3D" id="6.10.240.10">
    <property type="match status" value="1"/>
</dbReference>
<organism evidence="7 8">
    <name type="scientific">Adineta steineri</name>
    <dbReference type="NCBI Taxonomy" id="433720"/>
    <lineage>
        <taxon>Eukaryota</taxon>
        <taxon>Metazoa</taxon>
        <taxon>Spiralia</taxon>
        <taxon>Gnathifera</taxon>
        <taxon>Rotifera</taxon>
        <taxon>Eurotatoria</taxon>
        <taxon>Bdelloidea</taxon>
        <taxon>Adinetida</taxon>
        <taxon>Adinetidae</taxon>
        <taxon>Adineta</taxon>
    </lineage>
</organism>
<evidence type="ECO:0000259" key="6">
    <source>
        <dbReference type="PROSITE" id="PS51850"/>
    </source>
</evidence>
<gene>
    <name evidence="7" type="ORF">IZO911_LOCUS15187</name>
</gene>
<evidence type="ECO:0000313" key="8">
    <source>
        <dbReference type="Proteomes" id="UP000663860"/>
    </source>
</evidence>
<dbReference type="PROSITE" id="PS51207">
    <property type="entry name" value="PXA"/>
    <property type="match status" value="1"/>
</dbReference>
<dbReference type="GO" id="GO:0009082">
    <property type="term" value="P:branched-chain amino acid biosynthetic process"/>
    <property type="evidence" value="ECO:0007669"/>
    <property type="project" value="InterPro"/>
</dbReference>
<evidence type="ECO:0000256" key="3">
    <source>
        <dbReference type="ARBA" id="ARBA00030593"/>
    </source>
</evidence>